<evidence type="ECO:0000256" key="6">
    <source>
        <dbReference type="ARBA" id="ARBA00012483"/>
    </source>
</evidence>
<evidence type="ECO:0000256" key="10">
    <source>
        <dbReference type="ARBA" id="ARBA00022753"/>
    </source>
</evidence>
<keyword evidence="13" id="KW-0862">Zinc</keyword>
<evidence type="ECO:0000256" key="9">
    <source>
        <dbReference type="ARBA" id="ARBA00022723"/>
    </source>
</evidence>
<proteinExistence type="predicted"/>
<comment type="catalytic activity">
    <reaction evidence="1">
        <text>S-ubiquitinyl-[E2 ubiquitin-conjugating enzyme]-L-cysteine + [acceptor protein]-L-lysine = [E2 ubiquitin-conjugating enzyme]-L-cysteine + N(6)-ubiquitinyl-[acceptor protein]-L-lysine.</text>
        <dbReference type="EC" id="2.3.2.27"/>
    </reaction>
</comment>
<keyword evidence="8" id="KW-0519">Myristate</keyword>
<dbReference type="InterPro" id="IPR000306">
    <property type="entry name" value="Znf_FYVE"/>
</dbReference>
<keyword evidence="10" id="KW-0967">Endosome</keyword>
<dbReference type="EC" id="2.3.2.27" evidence="6"/>
<keyword evidence="14" id="KW-0472">Membrane</keyword>
<dbReference type="CDD" id="cd16489">
    <property type="entry name" value="mRING-CH-C4HC2H_ZNRF"/>
    <property type="match status" value="1"/>
</dbReference>
<comment type="pathway">
    <text evidence="5">Protein modification; protein ubiquitination.</text>
</comment>
<dbReference type="SMART" id="SM00184">
    <property type="entry name" value="RING"/>
    <property type="match status" value="1"/>
</dbReference>
<name>A0A061AR52_CYBFA</name>
<evidence type="ECO:0000256" key="3">
    <source>
        <dbReference type="ARBA" id="ARBA00004177"/>
    </source>
</evidence>
<dbReference type="VEuPathDB" id="FungiDB:BON22_5118"/>
<dbReference type="AlphaFoldDB" id="A0A061AR52"/>
<evidence type="ECO:0000256" key="18">
    <source>
        <dbReference type="SAM" id="MobiDB-lite"/>
    </source>
</evidence>
<protein>
    <recommendedName>
        <fullName evidence="6">RING-type E3 ubiquitin transferase</fullName>
        <ecNumber evidence="6">2.3.2.27</ecNumber>
    </recommendedName>
</protein>
<dbReference type="PhylomeDB" id="A0A061AR52"/>
<dbReference type="GO" id="GO:0005768">
    <property type="term" value="C:endosome"/>
    <property type="evidence" value="ECO:0007669"/>
    <property type="project" value="UniProtKB-SubCell"/>
</dbReference>
<dbReference type="SUPFAM" id="SSF57903">
    <property type="entry name" value="FYVE/PHD zinc finger"/>
    <property type="match status" value="1"/>
</dbReference>
<feature type="region of interest" description="Disordered" evidence="18">
    <location>
        <begin position="130"/>
        <end position="154"/>
    </location>
</feature>
<evidence type="ECO:0000256" key="11">
    <source>
        <dbReference type="ARBA" id="ARBA00022771"/>
    </source>
</evidence>
<feature type="domain" description="RING-type" evidence="19">
    <location>
        <begin position="240"/>
        <end position="282"/>
    </location>
</feature>
<evidence type="ECO:0000256" key="7">
    <source>
        <dbReference type="ARBA" id="ARBA00022679"/>
    </source>
</evidence>
<keyword evidence="12" id="KW-0833">Ubl conjugation pathway</keyword>
<dbReference type="InterPro" id="IPR051878">
    <property type="entry name" value="ZNRF_ubiq-protein_ligase"/>
</dbReference>
<dbReference type="InterPro" id="IPR001841">
    <property type="entry name" value="Znf_RING"/>
</dbReference>
<evidence type="ECO:0000256" key="17">
    <source>
        <dbReference type="PROSITE-ProRule" id="PRU00175"/>
    </source>
</evidence>
<evidence type="ECO:0000256" key="14">
    <source>
        <dbReference type="ARBA" id="ARBA00023136"/>
    </source>
</evidence>
<keyword evidence="16" id="KW-0449">Lipoprotein</keyword>
<organism evidence="21">
    <name type="scientific">Cyberlindnera fabianii</name>
    <name type="common">Yeast</name>
    <name type="synonym">Hansenula fabianii</name>
    <dbReference type="NCBI Taxonomy" id="36022"/>
    <lineage>
        <taxon>Eukaryota</taxon>
        <taxon>Fungi</taxon>
        <taxon>Dikarya</taxon>
        <taxon>Ascomycota</taxon>
        <taxon>Saccharomycotina</taxon>
        <taxon>Saccharomycetes</taxon>
        <taxon>Phaffomycetales</taxon>
        <taxon>Phaffomycetaceae</taxon>
        <taxon>Cyberlindnera</taxon>
    </lineage>
</organism>
<gene>
    <name evidence="21" type="ORF">CYFA0S_03e05600g</name>
</gene>
<dbReference type="PANTHER" id="PTHR46661">
    <property type="entry name" value="E3 UBIQUITIN-PROTEIN LIGASE ZNRF1-LIKE PROTEIN"/>
    <property type="match status" value="1"/>
</dbReference>
<evidence type="ECO:0000256" key="1">
    <source>
        <dbReference type="ARBA" id="ARBA00000900"/>
    </source>
</evidence>
<dbReference type="GO" id="GO:0043161">
    <property type="term" value="P:proteasome-mediated ubiquitin-dependent protein catabolic process"/>
    <property type="evidence" value="ECO:0007669"/>
    <property type="project" value="TreeGrafter"/>
</dbReference>
<dbReference type="Pfam" id="PF13639">
    <property type="entry name" value="zf-RING_2"/>
    <property type="match status" value="1"/>
</dbReference>
<dbReference type="Gene3D" id="3.30.40.10">
    <property type="entry name" value="Zinc/RING finger domain, C3HC4 (zinc finger)"/>
    <property type="match status" value="2"/>
</dbReference>
<evidence type="ECO:0000256" key="8">
    <source>
        <dbReference type="ARBA" id="ARBA00022707"/>
    </source>
</evidence>
<evidence type="ECO:0000313" key="21">
    <source>
        <dbReference type="EMBL" id="CDR39638.1"/>
    </source>
</evidence>
<dbReference type="EMBL" id="LK052888">
    <property type="protein sequence ID" value="CDR39638.1"/>
    <property type="molecule type" value="Genomic_DNA"/>
</dbReference>
<dbReference type="SUPFAM" id="SSF57850">
    <property type="entry name" value="RING/U-box"/>
    <property type="match status" value="1"/>
</dbReference>
<evidence type="ECO:0000256" key="15">
    <source>
        <dbReference type="ARBA" id="ARBA00023228"/>
    </source>
</evidence>
<dbReference type="InterPro" id="IPR017455">
    <property type="entry name" value="Znf_FYVE-rel"/>
</dbReference>
<dbReference type="InterPro" id="IPR013083">
    <property type="entry name" value="Znf_RING/FYVE/PHD"/>
</dbReference>
<dbReference type="GO" id="GO:0008270">
    <property type="term" value="F:zinc ion binding"/>
    <property type="evidence" value="ECO:0007669"/>
    <property type="project" value="UniProtKB-KW"/>
</dbReference>
<sequence length="286" mass="32135">MPPALVVNPHNEPQWQDDEDATECFICSTKYSFFYRRHHCRRCGRVVCGACSQTQTPYEAGATVVQPFNSLFMEPDYVPHRTCDVCVTDMVLSGILARDRFGELAIVENDQHDSTASTGACPMEVPARLRKDTSEQQTTILDNGGDDDDDADSENDRCPICGVILRDKDEQERENHINTCLIEAEFSGSPEHPRSSNRMLVYYIPFPDTDKKVVVSCSDASNMSGQTSTQEKVLPNFEECVICLEDLKPGDKVGRLECLCVFHYKCIKSWFKRKGPGDCPVHAVHL</sequence>
<evidence type="ECO:0000259" key="20">
    <source>
        <dbReference type="PROSITE" id="PS50178"/>
    </source>
</evidence>
<keyword evidence="15" id="KW-0458">Lysosome</keyword>
<dbReference type="GO" id="GO:0070936">
    <property type="term" value="P:protein K48-linked ubiquitination"/>
    <property type="evidence" value="ECO:0007669"/>
    <property type="project" value="TreeGrafter"/>
</dbReference>
<dbReference type="PANTHER" id="PTHR46661:SF4">
    <property type="entry name" value="RING-TYPE DOMAIN-CONTAINING PROTEIN"/>
    <property type="match status" value="1"/>
</dbReference>
<dbReference type="Pfam" id="PF01363">
    <property type="entry name" value="FYVE"/>
    <property type="match status" value="1"/>
</dbReference>
<dbReference type="GO" id="GO:0098588">
    <property type="term" value="C:bounding membrane of organelle"/>
    <property type="evidence" value="ECO:0007669"/>
    <property type="project" value="UniProtKB-ARBA"/>
</dbReference>
<evidence type="ECO:0000256" key="4">
    <source>
        <dbReference type="ARBA" id="ARBA00004371"/>
    </source>
</evidence>
<keyword evidence="9" id="KW-0479">Metal-binding</keyword>
<feature type="domain" description="FYVE-type" evidence="20">
    <location>
        <begin position="18"/>
        <end position="91"/>
    </location>
</feature>
<evidence type="ECO:0000256" key="16">
    <source>
        <dbReference type="ARBA" id="ARBA00023288"/>
    </source>
</evidence>
<comment type="subcellular location">
    <subcellularLocation>
        <location evidence="3">Endosome</location>
    </subcellularLocation>
    <subcellularLocation>
        <location evidence="4">Lysosome</location>
    </subcellularLocation>
    <subcellularLocation>
        <location evidence="2">Membrane</location>
        <topology evidence="2">Peripheral membrane protein</topology>
    </subcellularLocation>
</comment>
<dbReference type="OrthoDB" id="660555at2759"/>
<feature type="compositionally biased region" description="Acidic residues" evidence="18">
    <location>
        <begin position="144"/>
        <end position="153"/>
    </location>
</feature>
<dbReference type="PROSITE" id="PS50178">
    <property type="entry name" value="ZF_FYVE"/>
    <property type="match status" value="1"/>
</dbReference>
<accession>A0A061AR52</accession>
<dbReference type="PROSITE" id="PS50089">
    <property type="entry name" value="ZF_RING_2"/>
    <property type="match status" value="1"/>
</dbReference>
<dbReference type="SMART" id="SM00064">
    <property type="entry name" value="FYVE"/>
    <property type="match status" value="1"/>
</dbReference>
<keyword evidence="7" id="KW-0808">Transferase</keyword>
<evidence type="ECO:0000256" key="12">
    <source>
        <dbReference type="ARBA" id="ARBA00022786"/>
    </source>
</evidence>
<evidence type="ECO:0000259" key="19">
    <source>
        <dbReference type="PROSITE" id="PS50089"/>
    </source>
</evidence>
<dbReference type="GO" id="GO:0061630">
    <property type="term" value="F:ubiquitin protein ligase activity"/>
    <property type="evidence" value="ECO:0007669"/>
    <property type="project" value="UniProtKB-EC"/>
</dbReference>
<reference evidence="21" key="1">
    <citation type="journal article" date="2014" name="Genome Announc.">
        <title>Genome sequence of the yeast Cyberlindnera fabianii (Hansenula fabianii).</title>
        <authorList>
            <person name="Freel K.C."/>
            <person name="Sarilar V."/>
            <person name="Neuveglise C."/>
            <person name="Devillers H."/>
            <person name="Friedrich A."/>
            <person name="Schacherer J."/>
        </authorList>
    </citation>
    <scope>NUCLEOTIDE SEQUENCE</scope>
    <source>
        <strain evidence="21">YJS4271</strain>
    </source>
</reference>
<evidence type="ECO:0000256" key="13">
    <source>
        <dbReference type="ARBA" id="ARBA00022833"/>
    </source>
</evidence>
<evidence type="ECO:0000256" key="5">
    <source>
        <dbReference type="ARBA" id="ARBA00004906"/>
    </source>
</evidence>
<evidence type="ECO:0000256" key="2">
    <source>
        <dbReference type="ARBA" id="ARBA00004170"/>
    </source>
</evidence>
<dbReference type="InterPro" id="IPR011011">
    <property type="entry name" value="Znf_FYVE_PHD"/>
</dbReference>
<keyword evidence="11 17" id="KW-0863">Zinc-finger</keyword>
<dbReference type="GO" id="GO:0032266">
    <property type="term" value="F:phosphatidylinositol-3-phosphate binding"/>
    <property type="evidence" value="ECO:0007669"/>
    <property type="project" value="UniProtKB-ARBA"/>
</dbReference>